<dbReference type="PANTHER" id="PTHR34708:SF1">
    <property type="entry name" value="OS08G0126400 PROTEIN"/>
    <property type="match status" value="1"/>
</dbReference>
<dbReference type="Proteomes" id="UP001222027">
    <property type="component" value="Unassembled WGS sequence"/>
</dbReference>
<reference evidence="2 3" key="1">
    <citation type="submission" date="2022-12" db="EMBL/GenBank/DDBJ databases">
        <title>Chromosome-scale assembly of the Ensete ventricosum genome.</title>
        <authorList>
            <person name="Dussert Y."/>
            <person name="Stocks J."/>
            <person name="Wendawek A."/>
            <person name="Woldeyes F."/>
            <person name="Nichols R.A."/>
            <person name="Borrell J.S."/>
        </authorList>
    </citation>
    <scope>NUCLEOTIDE SEQUENCE [LARGE SCALE GENOMIC DNA]</scope>
    <source>
        <strain evidence="3">cv. Maze</strain>
        <tissue evidence="2">Seeds</tissue>
    </source>
</reference>
<evidence type="ECO:0000313" key="3">
    <source>
        <dbReference type="Proteomes" id="UP001222027"/>
    </source>
</evidence>
<proteinExistence type="predicted"/>
<organism evidence="2 3">
    <name type="scientific">Ensete ventricosum</name>
    <name type="common">Abyssinian banana</name>
    <name type="synonym">Musa ensete</name>
    <dbReference type="NCBI Taxonomy" id="4639"/>
    <lineage>
        <taxon>Eukaryota</taxon>
        <taxon>Viridiplantae</taxon>
        <taxon>Streptophyta</taxon>
        <taxon>Embryophyta</taxon>
        <taxon>Tracheophyta</taxon>
        <taxon>Spermatophyta</taxon>
        <taxon>Magnoliopsida</taxon>
        <taxon>Liliopsida</taxon>
        <taxon>Zingiberales</taxon>
        <taxon>Musaceae</taxon>
        <taxon>Ensete</taxon>
    </lineage>
</organism>
<comment type="caution">
    <text evidence="2">The sequence shown here is derived from an EMBL/GenBank/DDBJ whole genome shotgun (WGS) entry which is preliminary data.</text>
</comment>
<dbReference type="EMBL" id="JAQQAF010000004">
    <property type="protein sequence ID" value="KAJ8490546.1"/>
    <property type="molecule type" value="Genomic_DNA"/>
</dbReference>
<dbReference type="InterPro" id="IPR005174">
    <property type="entry name" value="KIB1-4_b-propeller"/>
</dbReference>
<evidence type="ECO:0000259" key="1">
    <source>
        <dbReference type="Pfam" id="PF03478"/>
    </source>
</evidence>
<feature type="domain" description="KIB1-4 beta-propeller" evidence="1">
    <location>
        <begin position="90"/>
        <end position="126"/>
    </location>
</feature>
<dbReference type="Pfam" id="PF03478">
    <property type="entry name" value="Beta-prop_KIB1-4"/>
    <property type="match status" value="1"/>
</dbReference>
<keyword evidence="3" id="KW-1185">Reference proteome</keyword>
<gene>
    <name evidence="2" type="ORF">OPV22_012267</name>
</gene>
<accession>A0AAV8R762</accession>
<sequence>MASAITRSAMWAGLSAHLVHVTSKFLRSAADYLRFRAVCRSWRSALPLSRCHLPPQLPILLVLSAFEDWITFRLAADSAGHCCRTGISACISCLGSSTGWLILFHEDSKEVSLFNPYTAEAIPLPQSYPSP</sequence>
<dbReference type="PANTHER" id="PTHR34708">
    <property type="entry name" value="OS07G0440000 PROTEIN"/>
    <property type="match status" value="1"/>
</dbReference>
<evidence type="ECO:0000313" key="2">
    <source>
        <dbReference type="EMBL" id="KAJ8490546.1"/>
    </source>
</evidence>
<name>A0AAV8R762_ENSVE</name>
<protein>
    <recommendedName>
        <fullName evidence="1">KIB1-4 beta-propeller domain-containing protein</fullName>
    </recommendedName>
</protein>
<dbReference type="AlphaFoldDB" id="A0AAV8R762"/>